<evidence type="ECO:0000313" key="15">
    <source>
        <dbReference type="Proteomes" id="UP000515150"/>
    </source>
</evidence>
<evidence type="ECO:0000256" key="4">
    <source>
        <dbReference type="ARBA" id="ARBA00022729"/>
    </source>
</evidence>
<dbReference type="InterPro" id="IPR013783">
    <property type="entry name" value="Ig-like_fold"/>
</dbReference>
<dbReference type="GO" id="GO:0009897">
    <property type="term" value="C:external side of plasma membrane"/>
    <property type="evidence" value="ECO:0007669"/>
    <property type="project" value="TreeGrafter"/>
</dbReference>
<evidence type="ECO:0000256" key="12">
    <source>
        <dbReference type="SAM" id="Phobius"/>
    </source>
</evidence>
<feature type="domain" description="Ig-like" evidence="14">
    <location>
        <begin position="25"/>
        <end position="122"/>
    </location>
</feature>
<gene>
    <name evidence="16" type="primary">LOC114867914</name>
</gene>
<evidence type="ECO:0000313" key="16">
    <source>
        <dbReference type="RefSeq" id="XP_029026896.1"/>
    </source>
</evidence>
<evidence type="ECO:0000256" key="8">
    <source>
        <dbReference type="ARBA" id="ARBA00023170"/>
    </source>
</evidence>
<dbReference type="GO" id="GO:0042102">
    <property type="term" value="P:positive regulation of T cell proliferation"/>
    <property type="evidence" value="ECO:0007669"/>
    <property type="project" value="TreeGrafter"/>
</dbReference>
<evidence type="ECO:0000256" key="11">
    <source>
        <dbReference type="SAM" id="MobiDB-lite"/>
    </source>
</evidence>
<feature type="signal peptide" evidence="13">
    <location>
        <begin position="1"/>
        <end position="19"/>
    </location>
</feature>
<keyword evidence="6 12" id="KW-0472">Membrane</keyword>
<keyword evidence="10" id="KW-0393">Immunoglobulin domain</keyword>
<evidence type="ECO:0000256" key="5">
    <source>
        <dbReference type="ARBA" id="ARBA00022989"/>
    </source>
</evidence>
<dbReference type="OrthoDB" id="10012075at2759"/>
<proteinExistence type="predicted"/>
<dbReference type="SMART" id="SM00408">
    <property type="entry name" value="IGc2"/>
    <property type="match status" value="6"/>
</dbReference>
<dbReference type="Gene3D" id="2.60.40.10">
    <property type="entry name" value="Immunoglobulins"/>
    <property type="match status" value="9"/>
</dbReference>
<feature type="domain" description="Ig-like" evidence="14">
    <location>
        <begin position="786"/>
        <end position="908"/>
    </location>
</feature>
<feature type="domain" description="Ig-like" evidence="14">
    <location>
        <begin position="601"/>
        <end position="703"/>
    </location>
</feature>
<dbReference type="PANTHER" id="PTHR25466:SF9">
    <property type="entry name" value="FIBRONECTIN TYPE-III DOMAIN-CONTAINING PROTEIN"/>
    <property type="match status" value="1"/>
</dbReference>
<feature type="domain" description="Ig-like" evidence="14">
    <location>
        <begin position="917"/>
        <end position="1028"/>
    </location>
</feature>
<dbReference type="SUPFAM" id="SSF48726">
    <property type="entry name" value="Immunoglobulin"/>
    <property type="match status" value="9"/>
</dbReference>
<evidence type="ECO:0000256" key="9">
    <source>
        <dbReference type="ARBA" id="ARBA00023180"/>
    </source>
</evidence>
<evidence type="ECO:0000256" key="1">
    <source>
        <dbReference type="ARBA" id="ARBA00004251"/>
    </source>
</evidence>
<evidence type="ECO:0000256" key="2">
    <source>
        <dbReference type="ARBA" id="ARBA00022475"/>
    </source>
</evidence>
<dbReference type="InterPro" id="IPR036179">
    <property type="entry name" value="Ig-like_dom_sf"/>
</dbReference>
<dbReference type="GO" id="GO:0042130">
    <property type="term" value="P:negative regulation of T cell proliferation"/>
    <property type="evidence" value="ECO:0007669"/>
    <property type="project" value="TreeGrafter"/>
</dbReference>
<dbReference type="InterPro" id="IPR003599">
    <property type="entry name" value="Ig_sub"/>
</dbReference>
<dbReference type="Pfam" id="PF07686">
    <property type="entry name" value="V-set"/>
    <property type="match status" value="7"/>
</dbReference>
<evidence type="ECO:0000259" key="14">
    <source>
        <dbReference type="PROSITE" id="PS50835"/>
    </source>
</evidence>
<feature type="domain" description="Ig-like" evidence="14">
    <location>
        <begin position="479"/>
        <end position="591"/>
    </location>
</feature>
<dbReference type="AlphaFoldDB" id="A0A6P7P3L5"/>
<evidence type="ECO:0000256" key="3">
    <source>
        <dbReference type="ARBA" id="ARBA00022692"/>
    </source>
</evidence>
<dbReference type="GeneID" id="114867914"/>
<dbReference type="SMART" id="SM00409">
    <property type="entry name" value="IG"/>
    <property type="match status" value="9"/>
</dbReference>
<feature type="transmembrane region" description="Helical" evidence="12">
    <location>
        <begin position="132"/>
        <end position="154"/>
    </location>
</feature>
<dbReference type="PANTHER" id="PTHR25466">
    <property type="entry name" value="T-LYMPHOCYTE ACTIVATION ANTIGEN"/>
    <property type="match status" value="1"/>
</dbReference>
<evidence type="ECO:0000256" key="7">
    <source>
        <dbReference type="ARBA" id="ARBA00023157"/>
    </source>
</evidence>
<feature type="region of interest" description="Disordered" evidence="11">
    <location>
        <begin position="1033"/>
        <end position="1062"/>
    </location>
</feature>
<name>A0A6P7P3L5_BETSP</name>
<organism evidence="15 16">
    <name type="scientific">Betta splendens</name>
    <name type="common">Siamese fighting fish</name>
    <dbReference type="NCBI Taxonomy" id="158456"/>
    <lineage>
        <taxon>Eukaryota</taxon>
        <taxon>Metazoa</taxon>
        <taxon>Chordata</taxon>
        <taxon>Craniata</taxon>
        <taxon>Vertebrata</taxon>
        <taxon>Euteleostomi</taxon>
        <taxon>Actinopterygii</taxon>
        <taxon>Neopterygii</taxon>
        <taxon>Teleostei</taxon>
        <taxon>Neoteleostei</taxon>
        <taxon>Acanthomorphata</taxon>
        <taxon>Anabantaria</taxon>
        <taxon>Anabantiformes</taxon>
        <taxon>Anabantoidei</taxon>
        <taxon>Osphronemidae</taxon>
        <taxon>Betta</taxon>
    </lineage>
</organism>
<dbReference type="RefSeq" id="XP_029026896.1">
    <property type="nucleotide sequence ID" value="XM_029171063.3"/>
</dbReference>
<keyword evidence="2" id="KW-1003">Cell membrane</keyword>
<keyword evidence="9" id="KW-0325">Glycoprotein</keyword>
<dbReference type="GO" id="GO:0007166">
    <property type="term" value="P:cell surface receptor signaling pathway"/>
    <property type="evidence" value="ECO:0007669"/>
    <property type="project" value="TreeGrafter"/>
</dbReference>
<comment type="subcellular location">
    <subcellularLocation>
        <location evidence="1">Cell membrane</location>
        <topology evidence="1">Single-pass type I membrane protein</topology>
    </subcellularLocation>
</comment>
<dbReference type="SMART" id="SM00406">
    <property type="entry name" value="IGv"/>
    <property type="match status" value="9"/>
</dbReference>
<evidence type="ECO:0000256" key="10">
    <source>
        <dbReference type="ARBA" id="ARBA00023319"/>
    </source>
</evidence>
<keyword evidence="5 12" id="KW-1133">Transmembrane helix</keyword>
<dbReference type="GO" id="GO:0031295">
    <property type="term" value="P:T cell costimulation"/>
    <property type="evidence" value="ECO:0007669"/>
    <property type="project" value="TreeGrafter"/>
</dbReference>
<feature type="domain" description="Ig-like" evidence="14">
    <location>
        <begin position="370"/>
        <end position="476"/>
    </location>
</feature>
<accession>A0A6P7P3L5</accession>
<dbReference type="Proteomes" id="UP000515150">
    <property type="component" value="Chromosome 2"/>
</dbReference>
<feature type="domain" description="Ig-like" evidence="14">
    <location>
        <begin position="159"/>
        <end position="265"/>
    </location>
</feature>
<feature type="domain" description="Ig-like" evidence="14">
    <location>
        <begin position="281"/>
        <end position="360"/>
    </location>
</feature>
<feature type="chain" id="PRO_5028085470" evidence="13">
    <location>
        <begin position="20"/>
        <end position="1062"/>
    </location>
</feature>
<dbReference type="InterPro" id="IPR007110">
    <property type="entry name" value="Ig-like_dom"/>
</dbReference>
<keyword evidence="3 12" id="KW-0812">Transmembrane</keyword>
<evidence type="ECO:0000256" key="13">
    <source>
        <dbReference type="SAM" id="SignalP"/>
    </source>
</evidence>
<dbReference type="InterPro" id="IPR003598">
    <property type="entry name" value="Ig_sub2"/>
</dbReference>
<dbReference type="GO" id="GO:0071222">
    <property type="term" value="P:cellular response to lipopolysaccharide"/>
    <property type="evidence" value="ECO:0007669"/>
    <property type="project" value="TreeGrafter"/>
</dbReference>
<dbReference type="InParanoid" id="A0A6P7P3L5"/>
<dbReference type="GO" id="GO:0006955">
    <property type="term" value="P:immune response"/>
    <property type="evidence" value="ECO:0007669"/>
    <property type="project" value="TreeGrafter"/>
</dbReference>
<dbReference type="KEGG" id="bspl:114867914"/>
<reference evidence="16" key="1">
    <citation type="submission" date="2025-08" db="UniProtKB">
        <authorList>
            <consortium name="RefSeq"/>
        </authorList>
    </citation>
    <scope>IDENTIFICATION</scope>
</reference>
<dbReference type="PROSITE" id="PS50835">
    <property type="entry name" value="IG_LIKE"/>
    <property type="match status" value="8"/>
</dbReference>
<keyword evidence="4 13" id="KW-0732">Signal</keyword>
<keyword evidence="7" id="KW-1015">Disulfide bond</keyword>
<feature type="compositionally biased region" description="Basic and acidic residues" evidence="11">
    <location>
        <begin position="1033"/>
        <end position="1046"/>
    </location>
</feature>
<evidence type="ECO:0000256" key="6">
    <source>
        <dbReference type="ARBA" id="ARBA00023136"/>
    </source>
</evidence>
<keyword evidence="8" id="KW-0675">Receptor</keyword>
<protein>
    <submittedName>
        <fullName evidence="16">Uncharacterized protein LOC114867914</fullName>
    </submittedName>
</protein>
<dbReference type="InterPro" id="IPR013106">
    <property type="entry name" value="Ig_V-set"/>
</dbReference>
<dbReference type="InterPro" id="IPR051713">
    <property type="entry name" value="T-cell_Activation_Regulation"/>
</dbReference>
<sequence length="1062" mass="120800">MQMLVVFVILVHVSHHASAVVMYTGDWFLLPCEFPTFDVDEPTVVWSRSDLSPSTVHQRQQDGDKLKDQNQLYRGRTSMSTNAINTGDLSLNLTRLMLSDSGTYTCSVSSPGAGKMSSKSIHLQVKEQFPSWATACLVVLAILLLVAGGLLIFFRHYFMSVYQVSVKPGKQSVLLPCKTIVHLPEDIRLVWRDRDNKVVHVYENGQNQDGEQDNLYRQRTEMNSALLKTGNLSLGLKNPTYKDRGTFTCIVSNKEGNTLVKKRVILQVKAQLVEVKSGVLSVLLPCKTTVHLPEDTRVEWKDMKNRMVCAYENGSEQPGKQDGLYKGRTQINTDLLQTGDVSVKLENPTDADRGTFTCTVYKELNILVKKQVVLHVKVQPVEVKSGEKFVLLPCEATVQLPEDIRVEWMDSDDNKVHVYQYGSDQPEEQHRYYRGRTEMQRNPVKPGDVSVRLKNPTHKDTCTFTCTVYNREGNVVMKKQVDLRVKVQQVEVKLGEESVLLPCEATGHLPEDVRVEWMDSDDNKVHVYENGSDQPGEQHSLYRGRTEMKRNPVKPGDVSVSLKNPTDQDTGTFTCTVYNREGNVVMKKQVELKFKGQYVKVESGEESVLLPCEAKDLPEDIRVEWKDSKNRTVHVCQNGSDQPEDQHIHYNGRTEMNRDESSNALRPGDLSLSLMNPTDGDRGTFTCTIYNKEGKILMKKHVVLQITVQQVEVESGEESVLLPCKTVVQLPEFVKVEWKDHKNNTVHLYQNGSDHPEEQHNFYKGRTEIKKTLLKSGDVSLRLKNPTVEDKGTFICTVYNKERTILMKKQVDLEVEVQQVEVESGEDFVLLPCEAKDLPEDIRVEWKDRKSRKVHVYQNGFNLAGEQHNIYKRRTELKRNQLVPGDVSLSLKNPTEEDTGFFTCIVYNREGNILMKKQVELNVKVQQVEVESGEESVLLPCETLDLPEDIRVEWRNKANRRVHVYHTGSDQPGEQHSFYSGRTEMQRNPVKPGDVSLSLKNLTEEDTDTFTCTVFNKEGNILMKKQVELEVKERTRGPDEPVDVRDSGSPTASTPLMADQLV</sequence>
<keyword evidence="15" id="KW-1185">Reference proteome</keyword>